<name>A0A4U8QAZ2_9FIRM</name>
<sequence>MKNNKKELAKDKETEKETAIFISDFKLNYVK</sequence>
<accession>A0A4U8QAZ2</accession>
<dbReference type="AlphaFoldDB" id="A0A4U8QAZ2"/>
<reference evidence="1 2" key="1">
    <citation type="journal article" date="2019" name="Anaerobe">
        <title>Detection of Robinsoniella peoriensis in multiple bone samples of a trauma patient.</title>
        <authorList>
            <person name="Schrottner P."/>
            <person name="Hartwich K."/>
            <person name="Bunk B."/>
            <person name="Schober I."/>
            <person name="Helbig S."/>
            <person name="Rudolph W.W."/>
            <person name="Gunzer F."/>
        </authorList>
    </citation>
    <scope>NUCLEOTIDE SEQUENCE [LARGE SCALE GENOMIC DNA]</scope>
    <source>
        <strain evidence="1 2">DSM 106044</strain>
    </source>
</reference>
<protein>
    <submittedName>
        <fullName evidence="1">Uncharacterized protein</fullName>
    </submittedName>
</protein>
<gene>
    <name evidence="1" type="ORF">DSM106044_00885</name>
</gene>
<proteinExistence type="predicted"/>
<dbReference type="Proteomes" id="UP000306509">
    <property type="component" value="Unassembled WGS sequence"/>
</dbReference>
<organism evidence="1 2">
    <name type="scientific">Robinsoniella peoriensis</name>
    <dbReference type="NCBI Taxonomy" id="180332"/>
    <lineage>
        <taxon>Bacteria</taxon>
        <taxon>Bacillati</taxon>
        <taxon>Bacillota</taxon>
        <taxon>Clostridia</taxon>
        <taxon>Lachnospirales</taxon>
        <taxon>Lachnospiraceae</taxon>
        <taxon>Robinsoniella</taxon>
    </lineage>
</organism>
<evidence type="ECO:0000313" key="2">
    <source>
        <dbReference type="Proteomes" id="UP000306509"/>
    </source>
</evidence>
<keyword evidence="2" id="KW-1185">Reference proteome</keyword>
<comment type="caution">
    <text evidence="1">The sequence shown here is derived from an EMBL/GenBank/DDBJ whole genome shotgun (WGS) entry which is preliminary data.</text>
</comment>
<dbReference type="EMBL" id="QGQD01000021">
    <property type="protein sequence ID" value="TLD02215.1"/>
    <property type="molecule type" value="Genomic_DNA"/>
</dbReference>
<evidence type="ECO:0000313" key="1">
    <source>
        <dbReference type="EMBL" id="TLD02215.1"/>
    </source>
</evidence>